<gene>
    <name evidence="5" type="ORF">AWB83_00110</name>
</gene>
<name>A0A157Z2N8_9BURK</name>
<feature type="domain" description="Teneurin-like YD-shell" evidence="4">
    <location>
        <begin position="1349"/>
        <end position="1593"/>
    </location>
</feature>
<dbReference type="NCBIfam" id="TIGR03696">
    <property type="entry name" value="Rhs_assc_core"/>
    <property type="match status" value="1"/>
</dbReference>
<evidence type="ECO:0000256" key="2">
    <source>
        <dbReference type="SAM" id="SignalP"/>
    </source>
</evidence>
<evidence type="ECO:0000259" key="3">
    <source>
        <dbReference type="Pfam" id="PF20148"/>
    </source>
</evidence>
<feature type="domain" description="DUF6531" evidence="3">
    <location>
        <begin position="690"/>
        <end position="764"/>
    </location>
</feature>
<dbReference type="InterPro" id="IPR006530">
    <property type="entry name" value="YD"/>
</dbReference>
<dbReference type="InterPro" id="IPR056823">
    <property type="entry name" value="TEN-like_YD-shell"/>
</dbReference>
<accession>A0A157Z2N8</accession>
<feature type="signal peptide" evidence="2">
    <location>
        <begin position="1"/>
        <end position="25"/>
    </location>
</feature>
<protein>
    <submittedName>
        <fullName evidence="5">Rhs family protein</fullName>
    </submittedName>
</protein>
<dbReference type="Gene3D" id="2.130.10.80">
    <property type="entry name" value="Galactose oxidase/kelch, beta-propeller"/>
    <property type="match status" value="2"/>
</dbReference>
<dbReference type="InterPro" id="IPR011043">
    <property type="entry name" value="Gal_Oxase/kelch_b-propeller"/>
</dbReference>
<proteinExistence type="predicted"/>
<dbReference type="InterPro" id="IPR022385">
    <property type="entry name" value="Rhs_assc_core"/>
</dbReference>
<dbReference type="InterPro" id="IPR045351">
    <property type="entry name" value="DUF6531"/>
</dbReference>
<feature type="domain" description="Teneurin-like YD-shell" evidence="4">
    <location>
        <begin position="824"/>
        <end position="950"/>
    </location>
</feature>
<dbReference type="InterPro" id="IPR037293">
    <property type="entry name" value="Gal_Oxidase_central_sf"/>
</dbReference>
<dbReference type="InterPro" id="IPR031325">
    <property type="entry name" value="RHS_repeat"/>
</dbReference>
<sequence>MNVKGMTIGRATVFAAVTFGLLTTAALSLPAAKSPEHVIINGHLYAVPDSAETSRVLLPDGRMLNVAGTEGTAYISDKTGRKRLPLPETRRFASVTVMPGGQVLFWGGIDAKGHVLDTGEWFDPRRERFVPTGLLGLPARAGHSLTVLSNGSLLMTGGWSADGRPATEALVWAPQSHQVAVVHDASIPRIDGDADLQPDGSIRLEGGVDARGLPVAVAERFDLHTQRLSAVAATRTSAPLIAALPDVDVKSAPLQGPLNLRFGTAMDVRTLDPKTVTLIGPEGAVPIHVVATNEGRQAFVQLPDDLYPGSRYTLFVKGLQTASGHLVPYTAVGFTTARHVATGVVMAGQGAMPSPTLPTSYESNEPPLSLMAGGGVQSCTLHDDQLCRAHGYVRDGAFYPGQNNAPTSTGDHWRLYAAHQSLPDTRALEARLSKDDTVLIGQVRQIDEKPVAHVAISVGDETVYTDARGVFVLKGLHEGREHVFVDGAPASHDDVHYGRFLVGADVKAKAITHMPYVMYLPRILPRDEITLPSPTTREVVLQHPDMPGLELRIPAGAVFKDKDGHVLTHVAIVPTPVDHAPFPLPDNFPMYFTIQPGDAVVQGLTPDAAKGMRVVYPNYGHDKPNTPGNFWVYSAQDGWRMYGGGHVTRDGLHMAPDPGVALVWAMGAGVSAGNANPPTTQKPNNKAVAEPIDVQTGAFYNTWNDLKVNDIMPLSLDRKYSSADSNSHVFGIGANAFFGMHLYSADSSFNTLQLVLASGEGLVFNIVAGTQTTWPLAGTVWEHTGTDSAFYGATLQFFNSPSEIWIITLKDGTTMGFQSEVPNQLLWIKDRFGNALTLNYNGGLVDQLISPSGRSITLNYDSGNRISTATDNSGRAISYRYNSTGTLAEVDFPDKTSEKYTYDSNKRMLTMQDRRGNAWVTNVYDANGRVSMQTYADHTAYQFVYTTDTHNNVTAATITDPNGNNENVTFDPVSGYTATDTYAYGTALAQTTTYVREASGLVDSETDALGRKTAYSYDALGNVTSVTRLAGTTNAVTTQLTYTTDYNQLASVTDPLGHVTQFGYTNGCLTQVTDPLNHASTITCNTAGQPRAATDALGNKVSFGYNGYDLSRITDPLGRSIHYVTDTLGRRTATRDPLGNVTLVAYDTNDRVVSATDALNQTTTLNYDGNGNLTSVALPNTGVITYVYDNRNRLITRTDAMNQSESWAYSGLGQVLTHTDRKGQITEISYDALNRRSLVSYADGSGTQANYDAGNRLTSLVDSASGTLSWGYDDLDRVTGTSSAQGSLSYTYDAAGRRTGMTAAAQATATYTYDNANRLTGITQGSETVQLAYDADNRRTTLTLPNGITVNYGYDNASELAGLTYNQNNGTSLGNLTYGYDADGRIISKSGTFATDVLPTATTQPATFDLNDRETSFSGQALTYDANGNLTSDGTNTYTWNARNQLTQISQGGTARLSFSYDALGRRISKTMQGTATQFLYDGNNAVQETQGSAINPILVGLGVDERFARNDVTGRTYFLADLLNTTIALTDSMGAIKQQYSYDPYGNVTPNDTTTGFTNPYQFTGREADTSALYYYRARYYSPMMGGYISEDPAEFLGGQLTFYGYAGADPLDYNDPYGLWLPPAIPTPIYNFALGMADDLSFGIGPLLRAEYDIAGPDRCSEAYKYGGYASLFVGVGRLGYAASAKVISKVAVDGLAASAGRNALKAVFRGGIATSYRAYTYEQMLGKYGTDEAVQAAAGRTSTLFNAPAADAVAGYFSNLDINGTGCGCK</sequence>
<dbReference type="Proteomes" id="UP000054978">
    <property type="component" value="Unassembled WGS sequence"/>
</dbReference>
<keyword evidence="2" id="KW-0732">Signal</keyword>
<keyword evidence="1" id="KW-0677">Repeat</keyword>
<dbReference type="Pfam" id="PF20148">
    <property type="entry name" value="DUF6531"/>
    <property type="match status" value="1"/>
</dbReference>
<keyword evidence="6" id="KW-1185">Reference proteome</keyword>
<dbReference type="PANTHER" id="PTHR32305:SF15">
    <property type="entry name" value="PROTEIN RHSA-RELATED"/>
    <property type="match status" value="1"/>
</dbReference>
<dbReference type="Pfam" id="PF05593">
    <property type="entry name" value="RHS_repeat"/>
    <property type="match status" value="2"/>
</dbReference>
<dbReference type="NCBIfam" id="TIGR01643">
    <property type="entry name" value="YD_repeat_2x"/>
    <property type="match status" value="7"/>
</dbReference>
<dbReference type="Pfam" id="PF25023">
    <property type="entry name" value="TEN_YD-shell"/>
    <property type="match status" value="3"/>
</dbReference>
<evidence type="ECO:0000259" key="4">
    <source>
        <dbReference type="Pfam" id="PF25023"/>
    </source>
</evidence>
<feature type="chain" id="PRO_5007618806" evidence="2">
    <location>
        <begin position="26"/>
        <end position="1773"/>
    </location>
</feature>
<reference evidence="5" key="1">
    <citation type="submission" date="2016-01" db="EMBL/GenBank/DDBJ databases">
        <authorList>
            <person name="Peeters C."/>
        </authorList>
    </citation>
    <scope>NUCLEOTIDE SEQUENCE [LARGE SCALE GENOMIC DNA]</scope>
    <source>
        <strain evidence="5">LMG 29326</strain>
    </source>
</reference>
<dbReference type="STRING" id="1777144.AWB83_00110"/>
<dbReference type="InterPro" id="IPR050708">
    <property type="entry name" value="T6SS_VgrG/RHS"/>
</dbReference>
<dbReference type="EMBL" id="FCOB02000001">
    <property type="protein sequence ID" value="SAK39693.1"/>
    <property type="molecule type" value="Genomic_DNA"/>
</dbReference>
<feature type="domain" description="Teneurin-like YD-shell" evidence="4">
    <location>
        <begin position="1227"/>
        <end position="1347"/>
    </location>
</feature>
<dbReference type="OrthoDB" id="5445630at2"/>
<organism evidence="5 6">
    <name type="scientific">Caballeronia ptereochthonis</name>
    <dbReference type="NCBI Taxonomy" id="1777144"/>
    <lineage>
        <taxon>Bacteria</taxon>
        <taxon>Pseudomonadati</taxon>
        <taxon>Pseudomonadota</taxon>
        <taxon>Betaproteobacteria</taxon>
        <taxon>Burkholderiales</taxon>
        <taxon>Burkholderiaceae</taxon>
        <taxon>Caballeronia</taxon>
    </lineage>
</organism>
<dbReference type="Gene3D" id="2.180.10.10">
    <property type="entry name" value="RHS repeat-associated core"/>
    <property type="match status" value="2"/>
</dbReference>
<dbReference type="RefSeq" id="WP_087042307.1">
    <property type="nucleotide sequence ID" value="NZ_FCOB02000001.1"/>
</dbReference>
<comment type="caution">
    <text evidence="5">The sequence shown here is derived from an EMBL/GenBank/DDBJ whole genome shotgun (WGS) entry which is preliminary data.</text>
</comment>
<evidence type="ECO:0000313" key="5">
    <source>
        <dbReference type="EMBL" id="SAK39693.1"/>
    </source>
</evidence>
<dbReference type="PANTHER" id="PTHR32305">
    <property type="match status" value="1"/>
</dbReference>
<evidence type="ECO:0000313" key="6">
    <source>
        <dbReference type="Proteomes" id="UP000054978"/>
    </source>
</evidence>
<dbReference type="SUPFAM" id="SSF50965">
    <property type="entry name" value="Galactose oxidase, central domain"/>
    <property type="match status" value="1"/>
</dbReference>
<evidence type="ECO:0000256" key="1">
    <source>
        <dbReference type="ARBA" id="ARBA00022737"/>
    </source>
</evidence>